<keyword evidence="6" id="KW-1185">Reference proteome</keyword>
<accession>A0A926EP95</accession>
<dbReference type="Proteomes" id="UP000623678">
    <property type="component" value="Unassembled WGS sequence"/>
</dbReference>
<keyword evidence="1" id="KW-0489">Methyltransferase</keyword>
<evidence type="ECO:0000313" key="6">
    <source>
        <dbReference type="Proteomes" id="UP000623678"/>
    </source>
</evidence>
<protein>
    <submittedName>
        <fullName evidence="5">Site-specific DNA-methyltransferase</fullName>
    </submittedName>
</protein>
<evidence type="ECO:0000256" key="2">
    <source>
        <dbReference type="ARBA" id="ARBA00022679"/>
    </source>
</evidence>
<dbReference type="Gene3D" id="3.40.50.150">
    <property type="entry name" value="Vaccinia Virus protein VP39"/>
    <property type="match status" value="1"/>
</dbReference>
<dbReference type="InterPro" id="IPR029063">
    <property type="entry name" value="SAM-dependent_MTases_sf"/>
</dbReference>
<comment type="caution">
    <text evidence="5">The sequence shown here is derived from an EMBL/GenBank/DDBJ whole genome shotgun (WGS) entry which is preliminary data.</text>
</comment>
<sequence length="87" mass="9853">MIDRLIKSLSYPGSIVLDFFAGSGTVGRVCIAQGRHCLMCDSDPASKDYFNKHIELMKNLGQDAEYEEIQRVDDITVHKNLQKTTIY</sequence>
<dbReference type="GO" id="GO:0009307">
    <property type="term" value="P:DNA restriction-modification system"/>
    <property type="evidence" value="ECO:0007669"/>
    <property type="project" value="UniProtKB-KW"/>
</dbReference>
<evidence type="ECO:0000313" key="5">
    <source>
        <dbReference type="EMBL" id="MBC8585261.1"/>
    </source>
</evidence>
<keyword evidence="2" id="KW-0808">Transferase</keyword>
<dbReference type="GO" id="GO:0032259">
    <property type="term" value="P:methylation"/>
    <property type="evidence" value="ECO:0007669"/>
    <property type="project" value="UniProtKB-KW"/>
</dbReference>
<reference evidence="5" key="1">
    <citation type="submission" date="2020-08" db="EMBL/GenBank/DDBJ databases">
        <title>Genome public.</title>
        <authorList>
            <person name="Liu C."/>
            <person name="Sun Q."/>
        </authorList>
    </citation>
    <scope>NUCLEOTIDE SEQUENCE</scope>
    <source>
        <strain evidence="5">NSJ-64</strain>
    </source>
</reference>
<dbReference type="Pfam" id="PF01555">
    <property type="entry name" value="N6_N4_Mtase"/>
    <property type="match status" value="1"/>
</dbReference>
<name>A0A926EP95_9FIRM</name>
<feature type="domain" description="DNA methylase N-4/N-6" evidence="4">
    <location>
        <begin position="1"/>
        <end position="50"/>
    </location>
</feature>
<dbReference type="EMBL" id="JACRTD010000004">
    <property type="protein sequence ID" value="MBC8585261.1"/>
    <property type="molecule type" value="Genomic_DNA"/>
</dbReference>
<evidence type="ECO:0000256" key="1">
    <source>
        <dbReference type="ARBA" id="ARBA00022603"/>
    </source>
</evidence>
<proteinExistence type="predicted"/>
<dbReference type="InterPro" id="IPR002941">
    <property type="entry name" value="DNA_methylase_N4/N6"/>
</dbReference>
<dbReference type="GO" id="GO:0008170">
    <property type="term" value="F:N-methyltransferase activity"/>
    <property type="evidence" value="ECO:0007669"/>
    <property type="project" value="InterPro"/>
</dbReference>
<dbReference type="SUPFAM" id="SSF53335">
    <property type="entry name" value="S-adenosyl-L-methionine-dependent methyltransferases"/>
    <property type="match status" value="1"/>
</dbReference>
<organism evidence="5 6">
    <name type="scientific">Youxingia wuxianensis</name>
    <dbReference type="NCBI Taxonomy" id="2763678"/>
    <lineage>
        <taxon>Bacteria</taxon>
        <taxon>Bacillati</taxon>
        <taxon>Bacillota</taxon>
        <taxon>Clostridia</taxon>
        <taxon>Eubacteriales</taxon>
        <taxon>Oscillospiraceae</taxon>
        <taxon>Youxingia</taxon>
    </lineage>
</organism>
<dbReference type="GO" id="GO:0003677">
    <property type="term" value="F:DNA binding"/>
    <property type="evidence" value="ECO:0007669"/>
    <property type="project" value="InterPro"/>
</dbReference>
<dbReference type="RefSeq" id="WP_316248649.1">
    <property type="nucleotide sequence ID" value="NZ_JACRTD010000004.1"/>
</dbReference>
<gene>
    <name evidence="5" type="ORF">H8705_06660</name>
</gene>
<evidence type="ECO:0000256" key="3">
    <source>
        <dbReference type="ARBA" id="ARBA00022747"/>
    </source>
</evidence>
<evidence type="ECO:0000259" key="4">
    <source>
        <dbReference type="Pfam" id="PF01555"/>
    </source>
</evidence>
<dbReference type="AlphaFoldDB" id="A0A926EP95"/>
<keyword evidence="3" id="KW-0680">Restriction system</keyword>